<proteinExistence type="predicted"/>
<protein>
    <submittedName>
        <fullName evidence="1">Uncharacterized protein</fullName>
    </submittedName>
</protein>
<evidence type="ECO:0000313" key="2">
    <source>
        <dbReference type="Proteomes" id="UP000036367"/>
    </source>
</evidence>
<evidence type="ECO:0000313" key="1">
    <source>
        <dbReference type="EMBL" id="KLU02173.1"/>
    </source>
</evidence>
<name>A0A0J1B6F5_RHOIS</name>
<keyword evidence="2" id="KW-1185">Reference proteome</keyword>
<dbReference type="Proteomes" id="UP000036367">
    <property type="component" value="Unassembled WGS sequence"/>
</dbReference>
<dbReference type="AlphaFoldDB" id="A0A0J1B6F5"/>
<organism evidence="1 2">
    <name type="scientific">Rhodopirellula islandica</name>
    <dbReference type="NCBI Taxonomy" id="595434"/>
    <lineage>
        <taxon>Bacteria</taxon>
        <taxon>Pseudomonadati</taxon>
        <taxon>Planctomycetota</taxon>
        <taxon>Planctomycetia</taxon>
        <taxon>Pirellulales</taxon>
        <taxon>Pirellulaceae</taxon>
        <taxon>Rhodopirellula</taxon>
    </lineage>
</organism>
<reference evidence="1" key="1">
    <citation type="submission" date="2015-05" db="EMBL/GenBank/DDBJ databases">
        <title>Permanent draft genome of Rhodopirellula islandicus K833.</title>
        <authorList>
            <person name="Kizina J."/>
            <person name="Richter M."/>
            <person name="Glockner F.O."/>
            <person name="Harder J."/>
        </authorList>
    </citation>
    <scope>NUCLEOTIDE SEQUENCE [LARGE SCALE GENOMIC DNA]</scope>
    <source>
        <strain evidence="1">K833</strain>
    </source>
</reference>
<comment type="caution">
    <text evidence="1">The sequence shown here is derived from an EMBL/GenBank/DDBJ whole genome shotgun (WGS) entry which is preliminary data.</text>
</comment>
<dbReference type="EMBL" id="LECT01000045">
    <property type="protein sequence ID" value="KLU02173.1"/>
    <property type="molecule type" value="Genomic_DNA"/>
</dbReference>
<dbReference type="STRING" id="595434.RISK_005843"/>
<sequence>MSPRLGLVDTFIVQTRPSPARQWLYRHDRGETRNVKLRKREPGI</sequence>
<gene>
    <name evidence="1" type="ORF">RISK_005843</name>
</gene>
<accession>A0A0J1B6F5</accession>